<dbReference type="PANTHER" id="PTHR43671">
    <property type="entry name" value="SERINE/THREONINE-PROTEIN KINASE NEK"/>
    <property type="match status" value="1"/>
</dbReference>
<evidence type="ECO:0000256" key="3">
    <source>
        <dbReference type="ARBA" id="ARBA00022527"/>
    </source>
</evidence>
<accession>A0AAD6U855</accession>
<keyword evidence="7 10" id="KW-0067">ATP-binding</keyword>
<sequence>MSHSEALPNFLGETVDNGRLKIIERLGSGAYGIVYKALDTTSPVDRPVHYAVKCMKRYPVGTREASFQARELKLHKMVSNHPNVLTIHRHFFDGEHLFMVLDFCAGGDLFVAITEKHRFRRNTDVLRHAFVQLLDAVQHCHNNWVFHRDLKPENILCDNQGCNIRLADFGLSTQKAICSDHGLGSPFYMSPEAISTECSQDGYSTRHCDIWALGVILTNMICGRNPWKAAEPADECFASFLTDNDFLLRSLPISQGVNNILKRCFRLHPPARPSISQIRAEVLKLDTFFMSETELVHASDSQRAIAQYYADPTPEGELSSGSDRDLRDDPNTSSCEVSSVDPDEVYVYPMPPFDSPQLLLPPQFPGDSSSVSASDISSDGPTTPDTHSVDPIDMVEVPDLPGEQDIDKFAVFPSSDPSRIPVKSAKSGLASRNLWKRAMRRLKAMGI</sequence>
<dbReference type="EMBL" id="JARJCN010000014">
    <property type="protein sequence ID" value="KAJ7094655.1"/>
    <property type="molecule type" value="Genomic_DNA"/>
</dbReference>
<dbReference type="PROSITE" id="PS50011">
    <property type="entry name" value="PROTEIN_KINASE_DOM"/>
    <property type="match status" value="1"/>
</dbReference>
<dbReference type="AlphaFoldDB" id="A0AAD6U855"/>
<evidence type="ECO:0000313" key="14">
    <source>
        <dbReference type="EMBL" id="KAJ7094655.1"/>
    </source>
</evidence>
<dbReference type="InterPro" id="IPR017441">
    <property type="entry name" value="Protein_kinase_ATP_BS"/>
</dbReference>
<dbReference type="PROSITE" id="PS00108">
    <property type="entry name" value="PROTEIN_KINASE_ST"/>
    <property type="match status" value="1"/>
</dbReference>
<keyword evidence="15" id="KW-1185">Reference proteome</keyword>
<comment type="similarity">
    <text evidence="1">Belongs to the protein kinase superfamily. NEK Ser/Thr protein kinase family. NIMA subfamily.</text>
</comment>
<keyword evidence="4" id="KW-0808">Transferase</keyword>
<protein>
    <recommendedName>
        <fullName evidence="2">non-specific serine/threonine protein kinase</fullName>
        <ecNumber evidence="2">2.7.11.1</ecNumber>
    </recommendedName>
</protein>
<evidence type="ECO:0000256" key="1">
    <source>
        <dbReference type="ARBA" id="ARBA00010886"/>
    </source>
</evidence>
<dbReference type="Gene3D" id="1.10.510.10">
    <property type="entry name" value="Transferase(Phosphotransferase) domain 1"/>
    <property type="match status" value="1"/>
</dbReference>
<evidence type="ECO:0000256" key="2">
    <source>
        <dbReference type="ARBA" id="ARBA00012513"/>
    </source>
</evidence>
<dbReference type="SMART" id="SM00220">
    <property type="entry name" value="S_TKc"/>
    <property type="match status" value="1"/>
</dbReference>
<evidence type="ECO:0000256" key="9">
    <source>
        <dbReference type="ARBA" id="ARBA00048679"/>
    </source>
</evidence>
<evidence type="ECO:0000256" key="10">
    <source>
        <dbReference type="PROSITE-ProRule" id="PRU10141"/>
    </source>
</evidence>
<dbReference type="GO" id="GO:0005524">
    <property type="term" value="F:ATP binding"/>
    <property type="evidence" value="ECO:0007669"/>
    <property type="project" value="UniProtKB-UniRule"/>
</dbReference>
<feature type="region of interest" description="Disordered" evidence="12">
    <location>
        <begin position="312"/>
        <end position="341"/>
    </location>
</feature>
<comment type="catalytic activity">
    <reaction evidence="9">
        <text>L-seryl-[protein] + ATP = O-phospho-L-seryl-[protein] + ADP + H(+)</text>
        <dbReference type="Rhea" id="RHEA:17989"/>
        <dbReference type="Rhea" id="RHEA-COMP:9863"/>
        <dbReference type="Rhea" id="RHEA-COMP:11604"/>
        <dbReference type="ChEBI" id="CHEBI:15378"/>
        <dbReference type="ChEBI" id="CHEBI:29999"/>
        <dbReference type="ChEBI" id="CHEBI:30616"/>
        <dbReference type="ChEBI" id="CHEBI:83421"/>
        <dbReference type="ChEBI" id="CHEBI:456216"/>
        <dbReference type="EC" id="2.7.11.1"/>
    </reaction>
</comment>
<gene>
    <name evidence="14" type="ORF">B0H15DRAFT_776180</name>
</gene>
<name>A0AAD6U855_9AGAR</name>
<feature type="region of interest" description="Disordered" evidence="12">
    <location>
        <begin position="357"/>
        <end position="391"/>
    </location>
</feature>
<comment type="catalytic activity">
    <reaction evidence="8">
        <text>L-threonyl-[protein] + ATP = O-phospho-L-threonyl-[protein] + ADP + H(+)</text>
        <dbReference type="Rhea" id="RHEA:46608"/>
        <dbReference type="Rhea" id="RHEA-COMP:11060"/>
        <dbReference type="Rhea" id="RHEA-COMP:11605"/>
        <dbReference type="ChEBI" id="CHEBI:15378"/>
        <dbReference type="ChEBI" id="CHEBI:30013"/>
        <dbReference type="ChEBI" id="CHEBI:30616"/>
        <dbReference type="ChEBI" id="CHEBI:61977"/>
        <dbReference type="ChEBI" id="CHEBI:456216"/>
        <dbReference type="EC" id="2.7.11.1"/>
    </reaction>
</comment>
<proteinExistence type="inferred from homology"/>
<dbReference type="InterPro" id="IPR011009">
    <property type="entry name" value="Kinase-like_dom_sf"/>
</dbReference>
<dbReference type="InterPro" id="IPR050660">
    <property type="entry name" value="NEK_Ser/Thr_kinase"/>
</dbReference>
<comment type="caution">
    <text evidence="14">The sequence shown here is derived from an EMBL/GenBank/DDBJ whole genome shotgun (WGS) entry which is preliminary data.</text>
</comment>
<dbReference type="Pfam" id="PF00069">
    <property type="entry name" value="Pkinase"/>
    <property type="match status" value="1"/>
</dbReference>
<evidence type="ECO:0000256" key="8">
    <source>
        <dbReference type="ARBA" id="ARBA00047899"/>
    </source>
</evidence>
<evidence type="ECO:0000256" key="12">
    <source>
        <dbReference type="SAM" id="MobiDB-lite"/>
    </source>
</evidence>
<dbReference type="SUPFAM" id="SSF56112">
    <property type="entry name" value="Protein kinase-like (PK-like)"/>
    <property type="match status" value="1"/>
</dbReference>
<feature type="binding site" evidence="10">
    <location>
        <position position="53"/>
    </location>
    <ligand>
        <name>ATP</name>
        <dbReference type="ChEBI" id="CHEBI:30616"/>
    </ligand>
</feature>
<evidence type="ECO:0000259" key="13">
    <source>
        <dbReference type="PROSITE" id="PS50011"/>
    </source>
</evidence>
<dbReference type="Proteomes" id="UP001222325">
    <property type="component" value="Unassembled WGS sequence"/>
</dbReference>
<reference evidence="14" key="1">
    <citation type="submission" date="2023-03" db="EMBL/GenBank/DDBJ databases">
        <title>Massive genome expansion in bonnet fungi (Mycena s.s.) driven by repeated elements and novel gene families across ecological guilds.</title>
        <authorList>
            <consortium name="Lawrence Berkeley National Laboratory"/>
            <person name="Harder C.B."/>
            <person name="Miyauchi S."/>
            <person name="Viragh M."/>
            <person name="Kuo A."/>
            <person name="Thoen E."/>
            <person name="Andreopoulos B."/>
            <person name="Lu D."/>
            <person name="Skrede I."/>
            <person name="Drula E."/>
            <person name="Henrissat B."/>
            <person name="Morin E."/>
            <person name="Kohler A."/>
            <person name="Barry K."/>
            <person name="LaButti K."/>
            <person name="Morin E."/>
            <person name="Salamov A."/>
            <person name="Lipzen A."/>
            <person name="Mereny Z."/>
            <person name="Hegedus B."/>
            <person name="Baldrian P."/>
            <person name="Stursova M."/>
            <person name="Weitz H."/>
            <person name="Taylor A."/>
            <person name="Grigoriev I.V."/>
            <person name="Nagy L.G."/>
            <person name="Martin F."/>
            <person name="Kauserud H."/>
        </authorList>
    </citation>
    <scope>NUCLEOTIDE SEQUENCE</scope>
    <source>
        <strain evidence="14">CBHHK173m</strain>
    </source>
</reference>
<keyword evidence="3 11" id="KW-0723">Serine/threonine-protein kinase</keyword>
<evidence type="ECO:0000256" key="4">
    <source>
        <dbReference type="ARBA" id="ARBA00022679"/>
    </source>
</evidence>
<dbReference type="EC" id="2.7.11.1" evidence="2"/>
<dbReference type="InterPro" id="IPR000719">
    <property type="entry name" value="Prot_kinase_dom"/>
</dbReference>
<feature type="domain" description="Protein kinase" evidence="13">
    <location>
        <begin position="20"/>
        <end position="289"/>
    </location>
</feature>
<evidence type="ECO:0000313" key="15">
    <source>
        <dbReference type="Proteomes" id="UP001222325"/>
    </source>
</evidence>
<dbReference type="GO" id="GO:0004674">
    <property type="term" value="F:protein serine/threonine kinase activity"/>
    <property type="evidence" value="ECO:0007669"/>
    <property type="project" value="UniProtKB-KW"/>
</dbReference>
<evidence type="ECO:0000256" key="6">
    <source>
        <dbReference type="ARBA" id="ARBA00022777"/>
    </source>
</evidence>
<keyword evidence="6 14" id="KW-0418">Kinase</keyword>
<evidence type="ECO:0000256" key="5">
    <source>
        <dbReference type="ARBA" id="ARBA00022741"/>
    </source>
</evidence>
<evidence type="ECO:0000256" key="7">
    <source>
        <dbReference type="ARBA" id="ARBA00022840"/>
    </source>
</evidence>
<dbReference type="PANTHER" id="PTHR43671:SF98">
    <property type="entry name" value="SERINE_THREONINE-PROTEIN KINASE NEK11"/>
    <property type="match status" value="1"/>
</dbReference>
<dbReference type="PROSITE" id="PS00107">
    <property type="entry name" value="PROTEIN_KINASE_ATP"/>
    <property type="match status" value="1"/>
</dbReference>
<evidence type="ECO:0000256" key="11">
    <source>
        <dbReference type="RuleBase" id="RU000304"/>
    </source>
</evidence>
<keyword evidence="5 10" id="KW-0547">Nucleotide-binding</keyword>
<dbReference type="InterPro" id="IPR008271">
    <property type="entry name" value="Ser/Thr_kinase_AS"/>
</dbReference>
<feature type="compositionally biased region" description="Low complexity" evidence="12">
    <location>
        <begin position="367"/>
        <end position="379"/>
    </location>
</feature>
<organism evidence="14 15">
    <name type="scientific">Mycena belliarum</name>
    <dbReference type="NCBI Taxonomy" id="1033014"/>
    <lineage>
        <taxon>Eukaryota</taxon>
        <taxon>Fungi</taxon>
        <taxon>Dikarya</taxon>
        <taxon>Basidiomycota</taxon>
        <taxon>Agaricomycotina</taxon>
        <taxon>Agaricomycetes</taxon>
        <taxon>Agaricomycetidae</taxon>
        <taxon>Agaricales</taxon>
        <taxon>Marasmiineae</taxon>
        <taxon>Mycenaceae</taxon>
        <taxon>Mycena</taxon>
    </lineage>
</organism>